<dbReference type="PANTHER" id="PTHR12346:SF0">
    <property type="entry name" value="SIN3A, ISOFORM G"/>
    <property type="match status" value="1"/>
</dbReference>
<dbReference type="GO" id="GO:0000118">
    <property type="term" value="C:histone deacetylase complex"/>
    <property type="evidence" value="ECO:0007669"/>
    <property type="project" value="TreeGrafter"/>
</dbReference>
<dbReference type="Pfam" id="PF08295">
    <property type="entry name" value="Sin3_corepress"/>
    <property type="match status" value="1"/>
</dbReference>
<feature type="domain" description="Histone deacetylase interacting" evidence="5">
    <location>
        <begin position="169"/>
        <end position="268"/>
    </location>
</feature>
<comment type="caution">
    <text evidence="6">The sequence shown here is derived from an EMBL/GenBank/DDBJ whole genome shotgun (WGS) entry which is preliminary data.</text>
</comment>
<evidence type="ECO:0000313" key="7">
    <source>
        <dbReference type="Proteomes" id="UP001202328"/>
    </source>
</evidence>
<name>A0AAD4TL25_9MAGN</name>
<gene>
    <name evidence="6" type="ORF">MKW98_022105</name>
</gene>
<feature type="compositionally biased region" description="Low complexity" evidence="4">
    <location>
        <begin position="321"/>
        <end position="332"/>
    </location>
</feature>
<accession>A0AAD4TL25</accession>
<dbReference type="InterPro" id="IPR013194">
    <property type="entry name" value="HDAC_interact_dom"/>
</dbReference>
<feature type="region of interest" description="Disordered" evidence="4">
    <location>
        <begin position="127"/>
        <end position="162"/>
    </location>
</feature>
<dbReference type="InterPro" id="IPR036600">
    <property type="entry name" value="PAH_sf"/>
</dbReference>
<organism evidence="6 7">
    <name type="scientific">Papaver atlanticum</name>
    <dbReference type="NCBI Taxonomy" id="357466"/>
    <lineage>
        <taxon>Eukaryota</taxon>
        <taxon>Viridiplantae</taxon>
        <taxon>Streptophyta</taxon>
        <taxon>Embryophyta</taxon>
        <taxon>Tracheophyta</taxon>
        <taxon>Spermatophyta</taxon>
        <taxon>Magnoliopsida</taxon>
        <taxon>Ranunculales</taxon>
        <taxon>Papaveraceae</taxon>
        <taxon>Papaveroideae</taxon>
        <taxon>Papaver</taxon>
    </lineage>
</organism>
<reference evidence="6" key="1">
    <citation type="submission" date="2022-04" db="EMBL/GenBank/DDBJ databases">
        <title>A functionally conserved STORR gene fusion in Papaver species that diverged 16.8 million years ago.</title>
        <authorList>
            <person name="Catania T."/>
        </authorList>
    </citation>
    <scope>NUCLEOTIDE SEQUENCE</scope>
    <source>
        <strain evidence="6">S-188037</strain>
    </source>
</reference>
<protein>
    <recommendedName>
        <fullName evidence="5">Histone deacetylase interacting domain-containing protein</fullName>
    </recommendedName>
</protein>
<evidence type="ECO:0000259" key="5">
    <source>
        <dbReference type="SMART" id="SM00761"/>
    </source>
</evidence>
<dbReference type="GO" id="GO:0000122">
    <property type="term" value="P:negative regulation of transcription by RNA polymerase II"/>
    <property type="evidence" value="ECO:0007669"/>
    <property type="project" value="TreeGrafter"/>
</dbReference>
<feature type="region of interest" description="Disordered" evidence="4">
    <location>
        <begin position="319"/>
        <end position="352"/>
    </location>
</feature>
<evidence type="ECO:0000313" key="6">
    <source>
        <dbReference type="EMBL" id="KAI3961900.1"/>
    </source>
</evidence>
<evidence type="ECO:0000256" key="4">
    <source>
        <dbReference type="SAM" id="MobiDB-lite"/>
    </source>
</evidence>
<dbReference type="Gene3D" id="1.20.1160.11">
    <property type="entry name" value="Paired amphipathic helix"/>
    <property type="match status" value="1"/>
</dbReference>
<dbReference type="SMART" id="SM00761">
    <property type="entry name" value="HDAC_interact"/>
    <property type="match status" value="1"/>
</dbReference>
<dbReference type="AlphaFoldDB" id="A0AAD4TL25"/>
<feature type="compositionally biased region" description="Basic and acidic residues" evidence="4">
    <location>
        <begin position="131"/>
        <end position="148"/>
    </location>
</feature>
<dbReference type="SUPFAM" id="SSF47762">
    <property type="entry name" value="PAH2 domain"/>
    <property type="match status" value="1"/>
</dbReference>
<dbReference type="GO" id="GO:0003714">
    <property type="term" value="F:transcription corepressor activity"/>
    <property type="evidence" value="ECO:0007669"/>
    <property type="project" value="InterPro"/>
</dbReference>
<dbReference type="EMBL" id="JAJJMB010000558">
    <property type="protein sequence ID" value="KAI3961900.1"/>
    <property type="molecule type" value="Genomic_DNA"/>
</dbReference>
<comment type="subcellular location">
    <subcellularLocation>
        <location evidence="1">Nucleus</location>
    </subcellularLocation>
</comment>
<evidence type="ECO:0000256" key="1">
    <source>
        <dbReference type="ARBA" id="ARBA00004123"/>
    </source>
</evidence>
<keyword evidence="3" id="KW-0539">Nucleus</keyword>
<dbReference type="PANTHER" id="PTHR12346">
    <property type="entry name" value="SIN3B-RELATED"/>
    <property type="match status" value="1"/>
</dbReference>
<evidence type="ECO:0000256" key="2">
    <source>
        <dbReference type="ARBA" id="ARBA00022491"/>
    </source>
</evidence>
<dbReference type="InterPro" id="IPR039774">
    <property type="entry name" value="Sin3-like"/>
</dbReference>
<keyword evidence="7" id="KW-1185">Reference proteome</keyword>
<evidence type="ECO:0000256" key="3">
    <source>
        <dbReference type="ARBA" id="ARBA00023242"/>
    </source>
</evidence>
<keyword evidence="2" id="KW-0678">Repressor</keyword>
<dbReference type="Proteomes" id="UP001202328">
    <property type="component" value="Unassembled WGS sequence"/>
</dbReference>
<dbReference type="GO" id="GO:0000785">
    <property type="term" value="C:chromatin"/>
    <property type="evidence" value="ECO:0007669"/>
    <property type="project" value="TreeGrafter"/>
</dbReference>
<sequence length="352" mass="40361">MKRPREEDCLAYIKSVQKTSKFNEFLQVMKEFKSLPTYDATNLVFVTARIKQNRKLTKSTKRVKAGEGDYHEDYKFSENIIRKEKFKNPDEYKKYLKCLYLYSKKIISEGELIDMVGDLLEYGGTSFPSTENKDEVQSDPQKDERETGFEASTSKRRKLDEPRVDRLSNCEVVNPSYQLSTERILTSGRTELGVAVLNDSWVSADSTPEGDSSDTCHFKKNVYEKNLFKFEDDRCERDRQFELVKGTIECVQELLRDIADNTIDAESICIKDHLKVLQLGCIKRLYGESWQGVEDALPKNAVPVLHDILTQLQKKMKEVTSRLSQQDTTSSSSKDDDTSTSTCPNLLAEPTT</sequence>
<proteinExistence type="predicted"/>